<proteinExistence type="predicted"/>
<evidence type="ECO:0000313" key="1">
    <source>
        <dbReference type="EMBL" id="AOT25780.1"/>
    </source>
</evidence>
<keyword evidence="2" id="KW-1185">Reference proteome</keyword>
<protein>
    <recommendedName>
        <fullName evidence="3">DUF1828 domain-containing protein</fullName>
    </recommendedName>
</protein>
<accession>A0A1D8EX15</accession>
<organism evidence="1 2">
    <name type="scientific">Mycobacterium phage Tortellini</name>
    <dbReference type="NCBI Taxonomy" id="1897497"/>
    <lineage>
        <taxon>Viruses</taxon>
        <taxon>Duplodnaviria</taxon>
        <taxon>Heunggongvirae</taxon>
        <taxon>Uroviricota</taxon>
        <taxon>Caudoviricetes</taxon>
        <taxon>Pclasvirinae</taxon>
        <taxon>Tortellinivirus</taxon>
        <taxon>Tortellinivirus tortellini</taxon>
        <taxon>Mycobacterium virus Tortellini</taxon>
    </lineage>
</organism>
<evidence type="ECO:0008006" key="3">
    <source>
        <dbReference type="Google" id="ProtNLM"/>
    </source>
</evidence>
<dbReference type="Proteomes" id="UP000222614">
    <property type="component" value="Segment"/>
</dbReference>
<evidence type="ECO:0000313" key="2">
    <source>
        <dbReference type="Proteomes" id="UP000222614"/>
    </source>
</evidence>
<gene>
    <name evidence="1" type="ORF">SEA_TORTELLINI_35</name>
</gene>
<reference evidence="2" key="1">
    <citation type="submission" date="2016-08" db="EMBL/GenBank/DDBJ databases">
        <authorList>
            <person name="Seilhamer J.J."/>
        </authorList>
    </citation>
    <scope>NUCLEOTIDE SEQUENCE [LARGE SCALE GENOMIC DNA]</scope>
</reference>
<name>A0A1D8EX15_9CAUD</name>
<dbReference type="EMBL" id="KX648391">
    <property type="protein sequence ID" value="AOT25780.1"/>
    <property type="molecule type" value="Genomic_DNA"/>
</dbReference>
<sequence>MTVIDTIVDGYRDSLSAVPYGDDSTLISLPATFASGEMLSLLITVTAGLVNVTDRGQTADVLLDYGVDRTKGRAAASFDAVRRSVGLPPVFGSADWEITAAVDPSDVAIAVQAVADAAMRADGLRVLARDTRSASFADKSVRRISERTAVVPRARIPGRHGGQRPVTLSYPGKDGGDYFLQALASRDSETRLTAYDHASGLFMNAQPELSHRIALLEDGSWEPWQIKGLKSICRVVVEDEVDSLVQDTAAA</sequence>